<evidence type="ECO:0000313" key="4">
    <source>
        <dbReference type="Proteomes" id="UP000780801"/>
    </source>
</evidence>
<dbReference type="Pfam" id="PF10232">
    <property type="entry name" value="Med8"/>
    <property type="match status" value="1"/>
</dbReference>
<feature type="compositionally biased region" description="Acidic residues" evidence="2">
    <location>
        <begin position="359"/>
        <end position="369"/>
    </location>
</feature>
<feature type="compositionally biased region" description="Acidic residues" evidence="2">
    <location>
        <begin position="398"/>
        <end position="418"/>
    </location>
</feature>
<dbReference type="InterPro" id="IPR019364">
    <property type="entry name" value="Mediatior_Med8_fun/met"/>
</dbReference>
<dbReference type="Gene3D" id="1.20.58.1710">
    <property type="match status" value="1"/>
</dbReference>
<comment type="subcellular location">
    <subcellularLocation>
        <location evidence="1">Nucleus</location>
    </subcellularLocation>
</comment>
<feature type="compositionally biased region" description="Acidic residues" evidence="2">
    <location>
        <begin position="311"/>
        <end position="331"/>
    </location>
</feature>
<keyword evidence="1" id="KW-0804">Transcription</keyword>
<dbReference type="AlphaFoldDB" id="A0A9P6KIY9"/>
<dbReference type="GO" id="GO:0006357">
    <property type="term" value="P:regulation of transcription by RNA polymerase II"/>
    <property type="evidence" value="ECO:0007669"/>
    <property type="project" value="InterPro"/>
</dbReference>
<protein>
    <recommendedName>
        <fullName evidence="1">Mediator of RNA polymerase II transcription subunit 8</fullName>
    </recommendedName>
    <alternativeName>
        <fullName evidence="1">Mediator complex subunit 8</fullName>
    </alternativeName>
</protein>
<feature type="region of interest" description="Disordered" evidence="2">
    <location>
        <begin position="306"/>
        <end position="418"/>
    </location>
</feature>
<accession>A0A9P6KIY9</accession>
<feature type="compositionally biased region" description="Basic and acidic residues" evidence="2">
    <location>
        <begin position="332"/>
        <end position="342"/>
    </location>
</feature>
<dbReference type="OrthoDB" id="5568181at2759"/>
<dbReference type="GO" id="GO:0016592">
    <property type="term" value="C:mediator complex"/>
    <property type="evidence" value="ECO:0007669"/>
    <property type="project" value="InterPro"/>
</dbReference>
<feature type="compositionally biased region" description="Polar residues" evidence="2">
    <location>
        <begin position="187"/>
        <end position="205"/>
    </location>
</feature>
<keyword evidence="1" id="KW-0805">Transcription regulation</keyword>
<comment type="caution">
    <text evidence="3">The sequence shown here is derived from an EMBL/GenBank/DDBJ whole genome shotgun (WGS) entry which is preliminary data.</text>
</comment>
<organism evidence="3 4">
    <name type="scientific">Lunasporangiospora selenospora</name>
    <dbReference type="NCBI Taxonomy" id="979761"/>
    <lineage>
        <taxon>Eukaryota</taxon>
        <taxon>Fungi</taxon>
        <taxon>Fungi incertae sedis</taxon>
        <taxon>Mucoromycota</taxon>
        <taxon>Mortierellomycotina</taxon>
        <taxon>Mortierellomycetes</taxon>
        <taxon>Mortierellales</taxon>
        <taxon>Mortierellaceae</taxon>
        <taxon>Lunasporangiospora</taxon>
    </lineage>
</organism>
<comment type="subunit">
    <text evidence="1">Component of the Mediator complex.</text>
</comment>
<comment type="similarity">
    <text evidence="1">Belongs to the Mediator complex subunit 8 family.</text>
</comment>
<dbReference type="EMBL" id="JAABOA010000047">
    <property type="protein sequence ID" value="KAF9586300.1"/>
    <property type="molecule type" value="Genomic_DNA"/>
</dbReference>
<evidence type="ECO:0000256" key="1">
    <source>
        <dbReference type="RuleBase" id="RU364144"/>
    </source>
</evidence>
<comment type="function">
    <text evidence="1">Component of the Mediator complex, a coactivator involved in the regulated transcription of nearly all RNA polymerase II-dependent genes. Mediator functions as a bridge to convey information from gene-specific regulatory proteins to the basal RNA polymerase II transcription machinery. Mediator is recruited to promoters by direct interactions with regulatory proteins and serves as a scaffold for the assembly of a functional preinitiation complex with RNA polymerase II and the general transcription factors.</text>
</comment>
<sequence length="418" mass="45969">MSLMMNPFPQSEISIDTLESVKARLQQLQESILHFLRSINPESTPSTASWTELHSKFNVLIARYLNLANILNSPHSSRLQSYTVFPNEPPATDQNVQNLSVLLRTKLFPELEQDDEDRIAQGAALLGLPTGSGGTPVDERRTLAALKLKVMLHDALCKAADEIFEGQLDQVNTRMRFEADVEDDLNSPASKATPSTNDQPTTTIASRPISDDNFFQNDLQLLGIINGQQANIQYVDDWGRDRSSIVPGLKGSLSVAGDETIHNAATITDGVNALSDTLFDENQSELEDVYERLDREISARQALMNSGGIDDFSDMDDTDSLVEEEYEEEEEKEIKKDSRTDEPLDTFTGPAAPGHGDNDDGVADGDTFMEVDTKDGDALDNIDQSSQMALNSKVDFNNGDEDNASSADDDEGDMEEVV</sequence>
<evidence type="ECO:0000256" key="2">
    <source>
        <dbReference type="SAM" id="MobiDB-lite"/>
    </source>
</evidence>
<proteinExistence type="inferred from homology"/>
<keyword evidence="4" id="KW-1185">Reference proteome</keyword>
<dbReference type="Proteomes" id="UP000780801">
    <property type="component" value="Unassembled WGS sequence"/>
</dbReference>
<name>A0A9P6KIY9_9FUNG</name>
<dbReference type="GO" id="GO:0003712">
    <property type="term" value="F:transcription coregulator activity"/>
    <property type="evidence" value="ECO:0007669"/>
    <property type="project" value="InterPro"/>
</dbReference>
<reference evidence="3" key="1">
    <citation type="journal article" date="2020" name="Fungal Divers.">
        <title>Resolving the Mortierellaceae phylogeny through synthesis of multi-gene phylogenetics and phylogenomics.</title>
        <authorList>
            <person name="Vandepol N."/>
            <person name="Liber J."/>
            <person name="Desiro A."/>
            <person name="Na H."/>
            <person name="Kennedy M."/>
            <person name="Barry K."/>
            <person name="Grigoriev I.V."/>
            <person name="Miller A.N."/>
            <person name="O'Donnell K."/>
            <person name="Stajich J.E."/>
            <person name="Bonito G."/>
        </authorList>
    </citation>
    <scope>NUCLEOTIDE SEQUENCE</scope>
    <source>
        <strain evidence="3">KOD1015</strain>
    </source>
</reference>
<evidence type="ECO:0000313" key="3">
    <source>
        <dbReference type="EMBL" id="KAF9586300.1"/>
    </source>
</evidence>
<feature type="region of interest" description="Disordered" evidence="2">
    <location>
        <begin position="182"/>
        <end position="209"/>
    </location>
</feature>
<gene>
    <name evidence="1 3" type="primary">MED8</name>
    <name evidence="3" type="ORF">BGW38_007185</name>
</gene>
<keyword evidence="1" id="KW-0539">Nucleus</keyword>
<keyword evidence="1" id="KW-0010">Activator</keyword>